<dbReference type="Pfam" id="PF01739">
    <property type="entry name" value="CheR"/>
    <property type="match status" value="1"/>
</dbReference>
<feature type="coiled-coil region" evidence="2">
    <location>
        <begin position="500"/>
        <end position="582"/>
    </location>
</feature>
<name>A0A1M7MJG2_9BURK</name>
<dbReference type="SMART" id="SM00138">
    <property type="entry name" value="MeTrc"/>
    <property type="match status" value="1"/>
</dbReference>
<dbReference type="InterPro" id="IPR035965">
    <property type="entry name" value="PAS-like_dom_sf"/>
</dbReference>
<dbReference type="PROSITE" id="PS50113">
    <property type="entry name" value="PAC"/>
    <property type="match status" value="2"/>
</dbReference>
<feature type="active site" evidence="1">
    <location>
        <position position="126"/>
    </location>
</feature>
<dbReference type="InterPro" id="IPR000673">
    <property type="entry name" value="Sig_transdc_resp-reg_Me-estase"/>
</dbReference>
<dbReference type="Gene3D" id="3.30.450.20">
    <property type="entry name" value="PAS domain"/>
    <property type="match status" value="2"/>
</dbReference>
<dbReference type="RefSeq" id="WP_072783060.1">
    <property type="nucleotide sequence ID" value="NZ_FRCX01000003.1"/>
</dbReference>
<reference evidence="7" key="1">
    <citation type="submission" date="2016-11" db="EMBL/GenBank/DDBJ databases">
        <authorList>
            <person name="Varghese N."/>
            <person name="Submissions S."/>
        </authorList>
    </citation>
    <scope>NUCLEOTIDE SEQUENCE [LARGE SCALE GENOMIC DNA]</scope>
    <source>
        <strain evidence="7">Sac-22</strain>
    </source>
</reference>
<gene>
    <name evidence="6" type="ORF">SAMN05192549_103184</name>
</gene>
<dbReference type="InterPro" id="IPR001610">
    <property type="entry name" value="PAC"/>
</dbReference>
<dbReference type="SUPFAM" id="SSF55781">
    <property type="entry name" value="GAF domain-like"/>
    <property type="match status" value="1"/>
</dbReference>
<dbReference type="InterPro" id="IPR013655">
    <property type="entry name" value="PAS_fold_3"/>
</dbReference>
<evidence type="ECO:0000256" key="2">
    <source>
        <dbReference type="SAM" id="Coils"/>
    </source>
</evidence>
<dbReference type="InterPro" id="IPR050903">
    <property type="entry name" value="Bact_Chemotaxis_MeTrfase"/>
</dbReference>
<dbReference type="InterPro" id="IPR000014">
    <property type="entry name" value="PAS"/>
</dbReference>
<dbReference type="SUPFAM" id="SSF52738">
    <property type="entry name" value="Methylesterase CheB, C-terminal domain"/>
    <property type="match status" value="1"/>
</dbReference>
<dbReference type="GO" id="GO:0008757">
    <property type="term" value="F:S-adenosylmethionine-dependent methyltransferase activity"/>
    <property type="evidence" value="ECO:0007669"/>
    <property type="project" value="InterPro"/>
</dbReference>
<dbReference type="Pfam" id="PF01339">
    <property type="entry name" value="CheB_methylest"/>
    <property type="match status" value="1"/>
</dbReference>
<keyword evidence="1" id="KW-0145">Chemotaxis</keyword>
<evidence type="ECO:0000313" key="6">
    <source>
        <dbReference type="EMBL" id="SHM90569.1"/>
    </source>
</evidence>
<feature type="active site" evidence="1">
    <location>
        <position position="37"/>
    </location>
</feature>
<keyword evidence="2" id="KW-0175">Coiled coil</keyword>
<dbReference type="SUPFAM" id="SSF53335">
    <property type="entry name" value="S-adenosyl-L-methionine-dependent methyltransferases"/>
    <property type="match status" value="1"/>
</dbReference>
<evidence type="ECO:0000313" key="7">
    <source>
        <dbReference type="Proteomes" id="UP000184339"/>
    </source>
</evidence>
<feature type="domain" description="PAC" evidence="3">
    <location>
        <begin position="641"/>
        <end position="695"/>
    </location>
</feature>
<dbReference type="Proteomes" id="UP000184339">
    <property type="component" value="Unassembled WGS sequence"/>
</dbReference>
<dbReference type="CDD" id="cd00130">
    <property type="entry name" value="PAS"/>
    <property type="match status" value="2"/>
</dbReference>
<protein>
    <submittedName>
        <fullName evidence="6">PAS domain S-box-containing protein</fullName>
    </submittedName>
</protein>
<dbReference type="Gene3D" id="3.30.450.40">
    <property type="match status" value="1"/>
</dbReference>
<dbReference type="Pfam" id="PF13596">
    <property type="entry name" value="PAS_10"/>
    <property type="match status" value="1"/>
</dbReference>
<dbReference type="InterPro" id="IPR029063">
    <property type="entry name" value="SAM-dependent_MTases_sf"/>
</dbReference>
<dbReference type="Gene3D" id="3.40.50.180">
    <property type="entry name" value="Methylesterase CheB, C-terminal domain"/>
    <property type="match status" value="1"/>
</dbReference>
<dbReference type="GO" id="GO:0005737">
    <property type="term" value="C:cytoplasm"/>
    <property type="evidence" value="ECO:0007669"/>
    <property type="project" value="InterPro"/>
</dbReference>
<dbReference type="STRING" id="551987.SAMN05192549_103184"/>
<evidence type="ECO:0000256" key="1">
    <source>
        <dbReference type="PROSITE-ProRule" id="PRU00050"/>
    </source>
</evidence>
<dbReference type="InterPro" id="IPR035909">
    <property type="entry name" value="CheB_C"/>
</dbReference>
<dbReference type="InterPro" id="IPR022642">
    <property type="entry name" value="CheR_C"/>
</dbReference>
<dbReference type="PRINTS" id="PR00996">
    <property type="entry name" value="CHERMTFRASE"/>
</dbReference>
<proteinExistence type="predicted"/>
<dbReference type="PROSITE" id="PS50122">
    <property type="entry name" value="CHEB"/>
    <property type="match status" value="1"/>
</dbReference>
<dbReference type="PANTHER" id="PTHR24422:SF27">
    <property type="entry name" value="PROTEIN-GLUTAMATE O-METHYLTRANSFERASE"/>
    <property type="match status" value="1"/>
</dbReference>
<evidence type="ECO:0000259" key="5">
    <source>
        <dbReference type="PROSITE" id="PS50123"/>
    </source>
</evidence>
<feature type="domain" description="CheB-type methylesterase" evidence="4">
    <location>
        <begin position="1"/>
        <end position="184"/>
    </location>
</feature>
<evidence type="ECO:0000259" key="3">
    <source>
        <dbReference type="PROSITE" id="PS50113"/>
    </source>
</evidence>
<dbReference type="GO" id="GO:0008984">
    <property type="term" value="F:protein-glutamate methylesterase activity"/>
    <property type="evidence" value="ECO:0007669"/>
    <property type="project" value="InterPro"/>
</dbReference>
<dbReference type="SMART" id="SM00086">
    <property type="entry name" value="PAC"/>
    <property type="match status" value="2"/>
</dbReference>
<dbReference type="Gene3D" id="3.40.50.150">
    <property type="entry name" value="Vaccinia Virus protein VP39"/>
    <property type="match status" value="1"/>
</dbReference>
<evidence type="ECO:0000259" key="4">
    <source>
        <dbReference type="PROSITE" id="PS50122"/>
    </source>
</evidence>
<keyword evidence="7" id="KW-1185">Reference proteome</keyword>
<dbReference type="InterPro" id="IPR000700">
    <property type="entry name" value="PAS-assoc_C"/>
</dbReference>
<dbReference type="OrthoDB" id="8552871at2"/>
<dbReference type="InterPro" id="IPR000780">
    <property type="entry name" value="CheR_MeTrfase"/>
</dbReference>
<organism evidence="6 7">
    <name type="scientific">Duganella sacchari</name>
    <dbReference type="NCBI Taxonomy" id="551987"/>
    <lineage>
        <taxon>Bacteria</taxon>
        <taxon>Pseudomonadati</taxon>
        <taxon>Pseudomonadota</taxon>
        <taxon>Betaproteobacteria</taxon>
        <taxon>Burkholderiales</taxon>
        <taxon>Oxalobacteraceae</taxon>
        <taxon>Telluria group</taxon>
        <taxon>Duganella</taxon>
    </lineage>
</organism>
<dbReference type="SUPFAM" id="SSF55785">
    <property type="entry name" value="PYP-like sensor domain (PAS domain)"/>
    <property type="match status" value="2"/>
</dbReference>
<dbReference type="EMBL" id="FRCX01000003">
    <property type="protein sequence ID" value="SHM90569.1"/>
    <property type="molecule type" value="Genomic_DNA"/>
</dbReference>
<dbReference type="Pfam" id="PF08447">
    <property type="entry name" value="PAS_3"/>
    <property type="match status" value="1"/>
</dbReference>
<dbReference type="AlphaFoldDB" id="A0A1M7MJG2"/>
<dbReference type="GO" id="GO:0006935">
    <property type="term" value="P:chemotaxis"/>
    <property type="evidence" value="ECO:0007669"/>
    <property type="project" value="UniProtKB-UniRule"/>
</dbReference>
<accession>A0A1M7MJG2</accession>
<dbReference type="SUPFAM" id="SSF47757">
    <property type="entry name" value="Chemotaxis receptor methyltransferase CheR, N-terminal domain"/>
    <property type="match status" value="1"/>
</dbReference>
<dbReference type="GO" id="GO:0000156">
    <property type="term" value="F:phosphorelay response regulator activity"/>
    <property type="evidence" value="ECO:0007669"/>
    <property type="project" value="InterPro"/>
</dbReference>
<feature type="domain" description="CheR-type methyltransferase" evidence="5">
    <location>
        <begin position="219"/>
        <end position="471"/>
    </location>
</feature>
<dbReference type="PANTHER" id="PTHR24422">
    <property type="entry name" value="CHEMOTAXIS PROTEIN METHYLTRANSFERASE"/>
    <property type="match status" value="1"/>
</dbReference>
<dbReference type="InterPro" id="IPR029016">
    <property type="entry name" value="GAF-like_dom_sf"/>
</dbReference>
<feature type="active site" evidence="1">
    <location>
        <position position="10"/>
    </location>
</feature>
<sequence length="1001" mass="111695">MPPLVALGGSAGSLDALMQFFELLPHDSGLAFIVVVHLAAKEESLLPELLQRRCGLPVMRAKNRQLIEPNHVYVITPGRKLTQRGSRLQVTSQHDRVAVIDMLFASIAASAQGPIAGILLSGADADGAAGLQQISDAGGLVLVQDPEEATQSTMPCAAIATGCVHAVLRVAEMPARLFAHFQLSAVLRQPSPPPALEGNHTARLTTREAELVRDVVQCLHQRTGHDFSCFRQNIVLRHLRRRIALTDMKNEASYLALMAADAAEPAALVRELLVSVTGFFRDADAFAALASHLPQLFEGKGEMDFLRVWVPACATGEEAYSIAILLLEYAQTLPHPPGIQVFGSDLDTAAIETARSGCYRASVAETVGLQRLHHFFHQEVNGYRVQRELRQIVLFAEHDVVRDPPFSHIDLICCRNLFIYLNRDVQRHMIEVFDFSLEQHGLLFLGLAEGLLGVSSTFQPLDRKYRIYRRNAPQQPQPSRTNHIQRSLLMEQNVHGQTLRVKEEARLHQLQAQLALLQQRLHGTEPQQPLQRITQELHATLEELEINRQELRSMNAELSAVNLELSGKIDELEQSNTDLSNLMNAAAIPMVVLNRELRIMRYTPRALDLFRLIPADVGRALSDLRNDLVYPALQEDVQRLLNGGDAIEREIRTQSGLWLVARVLPYHTQQQQLVGVVLTFFDITERKRSEAALLASEEKLRTFISATSEMVYEMSADWLVMRSLKGKDFIVSTDTPRSDWMEAYIPQDEQAQLWNAIHAAIATRAPFELKHRIVRLDGTSGWVFTRAIPLCDDQGEIVKWFGAASDITVQRRAVDDLLESAERQTFLLKLADGLRPLSDAVEIQVAAARILGEQLGADRVYFDELRRQEGIGIIRSEYIRSGGHSNAGTYSYADFNEAILVLEAGLTYSVADVPLSELLCARSKAAFAAMDIASVIAIPLQKDDESYWSLVVASATPRIWSARETALQRETVERTWEAAQRARAENALWDAVRGHKDQQLT</sequence>
<dbReference type="PROSITE" id="PS50123">
    <property type="entry name" value="CHER"/>
    <property type="match status" value="1"/>
</dbReference>
<keyword evidence="1" id="KW-0378">Hydrolase</keyword>
<feature type="domain" description="PAC" evidence="3">
    <location>
        <begin position="767"/>
        <end position="819"/>
    </location>
</feature>
<dbReference type="CDD" id="cd16434">
    <property type="entry name" value="CheB-CheR_fusion"/>
    <property type="match status" value="1"/>
</dbReference>